<protein>
    <recommendedName>
        <fullName evidence="2">Flagellar protein FliT</fullName>
    </recommendedName>
</protein>
<evidence type="ECO:0000313" key="1">
    <source>
        <dbReference type="EMBL" id="HGV54741.1"/>
    </source>
</evidence>
<dbReference type="EMBL" id="DSZU01000024">
    <property type="protein sequence ID" value="HGV54741.1"/>
    <property type="molecule type" value="Genomic_DNA"/>
</dbReference>
<gene>
    <name evidence="1" type="ORF">ENT73_01455</name>
</gene>
<comment type="caution">
    <text evidence="1">The sequence shown here is derived from an EMBL/GenBank/DDBJ whole genome shotgun (WGS) entry which is preliminary data.</text>
</comment>
<evidence type="ECO:0008006" key="2">
    <source>
        <dbReference type="Google" id="ProtNLM"/>
    </source>
</evidence>
<sequence length="85" mass="10274">MASKLKDILLRIEVYITQENWDQALCLYEELDKNWDKLLSEVPEAELEELYKVISFIATLLQEKYTELKKEERYLQARRAYEKLS</sequence>
<reference evidence="1" key="1">
    <citation type="journal article" date="2020" name="mSystems">
        <title>Genome- and Community-Level Interaction Insights into Carbon Utilization and Element Cycling Functions of Hydrothermarchaeota in Hydrothermal Sediment.</title>
        <authorList>
            <person name="Zhou Z."/>
            <person name="Liu Y."/>
            <person name="Xu W."/>
            <person name="Pan J."/>
            <person name="Luo Z.H."/>
            <person name="Li M."/>
        </authorList>
    </citation>
    <scope>NUCLEOTIDE SEQUENCE [LARGE SCALE GENOMIC DNA]</scope>
    <source>
        <strain evidence="1">SpSt-605</strain>
    </source>
</reference>
<proteinExistence type="predicted"/>
<dbReference type="AlphaFoldDB" id="A0A832GN59"/>
<accession>A0A832GN59</accession>
<name>A0A832GN59_9BACT</name>
<organism evidence="1">
    <name type="scientific">Caldimicrobium thiodismutans</name>
    <dbReference type="NCBI Taxonomy" id="1653476"/>
    <lineage>
        <taxon>Bacteria</taxon>
        <taxon>Pseudomonadati</taxon>
        <taxon>Thermodesulfobacteriota</taxon>
        <taxon>Thermodesulfobacteria</taxon>
        <taxon>Thermodesulfobacteriales</taxon>
        <taxon>Thermodesulfobacteriaceae</taxon>
        <taxon>Caldimicrobium</taxon>
    </lineage>
</organism>